<comment type="caution">
    <text evidence="1">The sequence shown here is derived from an EMBL/GenBank/DDBJ whole genome shotgun (WGS) entry which is preliminary data.</text>
</comment>
<evidence type="ECO:0000313" key="1">
    <source>
        <dbReference type="EMBL" id="MBW0540486.1"/>
    </source>
</evidence>
<sequence>MAAYNIWAGVEVGESLPEGSQVVIGIPCKGLGKRPNIYATKKTNEKPCTFEARKDSPDQGDEMINVEVGHIDNQPPHTASPPYSMKQSMMNLHILKAPPYSMKQSMMKHLPPLLEIFKLFKKGRQLNMIQWDKICLI</sequence>
<accession>A0A9Q3FNB6</accession>
<name>A0A9Q3FNB6_9BASI</name>
<reference evidence="1" key="1">
    <citation type="submission" date="2021-03" db="EMBL/GenBank/DDBJ databases">
        <title>Draft genome sequence of rust myrtle Austropuccinia psidii MF-1, a brazilian biotype.</title>
        <authorList>
            <person name="Quecine M.C."/>
            <person name="Pachon D.M.R."/>
            <person name="Bonatelli M.L."/>
            <person name="Correr F.H."/>
            <person name="Franceschini L.M."/>
            <person name="Leite T.F."/>
            <person name="Margarido G.R.A."/>
            <person name="Almeida C.A."/>
            <person name="Ferrarezi J.A."/>
            <person name="Labate C.A."/>
        </authorList>
    </citation>
    <scope>NUCLEOTIDE SEQUENCE</scope>
    <source>
        <strain evidence="1">MF-1</strain>
    </source>
</reference>
<protein>
    <submittedName>
        <fullName evidence="1">Uncharacterized protein</fullName>
    </submittedName>
</protein>
<evidence type="ECO:0000313" key="2">
    <source>
        <dbReference type="Proteomes" id="UP000765509"/>
    </source>
</evidence>
<keyword evidence="2" id="KW-1185">Reference proteome</keyword>
<proteinExistence type="predicted"/>
<organism evidence="1 2">
    <name type="scientific">Austropuccinia psidii MF-1</name>
    <dbReference type="NCBI Taxonomy" id="1389203"/>
    <lineage>
        <taxon>Eukaryota</taxon>
        <taxon>Fungi</taxon>
        <taxon>Dikarya</taxon>
        <taxon>Basidiomycota</taxon>
        <taxon>Pucciniomycotina</taxon>
        <taxon>Pucciniomycetes</taxon>
        <taxon>Pucciniales</taxon>
        <taxon>Sphaerophragmiaceae</taxon>
        <taxon>Austropuccinia</taxon>
    </lineage>
</organism>
<gene>
    <name evidence="1" type="ORF">O181_080201</name>
</gene>
<dbReference type="AlphaFoldDB" id="A0A9Q3FNB6"/>
<dbReference type="EMBL" id="AVOT02045138">
    <property type="protein sequence ID" value="MBW0540486.1"/>
    <property type="molecule type" value="Genomic_DNA"/>
</dbReference>
<dbReference type="Proteomes" id="UP000765509">
    <property type="component" value="Unassembled WGS sequence"/>
</dbReference>